<evidence type="ECO:0000256" key="1">
    <source>
        <dbReference type="SAM" id="MobiDB-lite"/>
    </source>
</evidence>
<dbReference type="GeneID" id="68613733"/>
<evidence type="ECO:0000313" key="3">
    <source>
        <dbReference type="Proteomes" id="UP001501729"/>
    </source>
</evidence>
<dbReference type="Proteomes" id="UP001501729">
    <property type="component" value="Unassembled WGS sequence"/>
</dbReference>
<sequence length="210" mass="22201">MKRSTSLSRTKGEQAYDLSGLTVSFGDTYERFPFPGGTSIEPGESITVGTGSETTIDADYNAEYDGYVLYNGEPDIVELRDENGIITASQSTGDDREEGETAPGNGESDDSDDADDSDGTDESDNSDDSDDTDESGDSDDSNDSDTGDGDNVEDGGDSDDTEEDTDESDDTTEDSEDDADGSESDDESNDGSTDDEQNTDEDGTDEANDC</sequence>
<keyword evidence="3" id="KW-1185">Reference proteome</keyword>
<dbReference type="SUPFAM" id="SSF74853">
    <property type="entry name" value="Lamin A/C globular tail domain"/>
    <property type="match status" value="1"/>
</dbReference>
<gene>
    <name evidence="2" type="ORF">GCM10025751_44050</name>
</gene>
<feature type="region of interest" description="Disordered" evidence="1">
    <location>
        <begin position="81"/>
        <end position="210"/>
    </location>
</feature>
<evidence type="ECO:0000313" key="2">
    <source>
        <dbReference type="EMBL" id="GAA5059725.1"/>
    </source>
</evidence>
<dbReference type="AlphaFoldDB" id="A0AAV3UN43"/>
<reference evidence="2 3" key="1">
    <citation type="journal article" date="2019" name="Int. J. Syst. Evol. Microbiol.">
        <title>The Global Catalogue of Microorganisms (GCM) 10K type strain sequencing project: providing services to taxonomists for standard genome sequencing and annotation.</title>
        <authorList>
            <consortium name="The Broad Institute Genomics Platform"/>
            <consortium name="The Broad Institute Genome Sequencing Center for Infectious Disease"/>
            <person name="Wu L."/>
            <person name="Ma J."/>
        </authorList>
    </citation>
    <scope>NUCLEOTIDE SEQUENCE [LARGE SCALE GENOMIC DNA]</scope>
    <source>
        <strain evidence="2 3">JCM 17504</strain>
    </source>
</reference>
<dbReference type="InterPro" id="IPR036415">
    <property type="entry name" value="Lamin_tail_dom_sf"/>
</dbReference>
<dbReference type="RefSeq" id="WP_227773530.1">
    <property type="nucleotide sequence ID" value="NZ_BAABKX010000018.1"/>
</dbReference>
<feature type="compositionally biased region" description="Acidic residues" evidence="1">
    <location>
        <begin position="107"/>
        <end position="210"/>
    </location>
</feature>
<proteinExistence type="predicted"/>
<protein>
    <submittedName>
        <fullName evidence="2">Uncharacterized protein</fullName>
    </submittedName>
</protein>
<organism evidence="2 3">
    <name type="scientific">Haladaptatus pallidirubidus</name>
    <dbReference type="NCBI Taxonomy" id="1008152"/>
    <lineage>
        <taxon>Archaea</taxon>
        <taxon>Methanobacteriati</taxon>
        <taxon>Methanobacteriota</taxon>
        <taxon>Stenosarchaea group</taxon>
        <taxon>Halobacteria</taxon>
        <taxon>Halobacteriales</taxon>
        <taxon>Haladaptataceae</taxon>
        <taxon>Haladaptatus</taxon>
    </lineage>
</organism>
<name>A0AAV3UN43_9EURY</name>
<comment type="caution">
    <text evidence="2">The sequence shown here is derived from an EMBL/GenBank/DDBJ whole genome shotgun (WGS) entry which is preliminary data.</text>
</comment>
<dbReference type="EMBL" id="BAABKX010000018">
    <property type="protein sequence ID" value="GAA5059725.1"/>
    <property type="molecule type" value="Genomic_DNA"/>
</dbReference>
<accession>A0AAV3UN43</accession>